<sequence length="191" mass="21153">MANIFRTDVDPDALLHLLQNILDSLSDELKVVIGLSGGSLIHEFCGIFEKINFDWARAVFIFADERKVPFNDEESTFGQYQKHFVSKFPDRINSDQFLIIDPSLNVEDCASNYEWLLKKCDAIKISDDGFPIIDLLLLGIGPDGHTCSLFPDHIALKEVLSGVSSLPAAQVNPKNGRVCWVLDAGSATLIS</sequence>
<feature type="domain" description="Glucosamine/galactosamine-6-phosphate isomerase" evidence="1">
    <location>
        <begin position="15"/>
        <end position="177"/>
    </location>
</feature>
<evidence type="ECO:0000259" key="1">
    <source>
        <dbReference type="Pfam" id="PF01182"/>
    </source>
</evidence>
<evidence type="ECO:0000313" key="2">
    <source>
        <dbReference type="Proteomes" id="UP000887565"/>
    </source>
</evidence>
<reference evidence="3" key="1">
    <citation type="submission" date="2022-11" db="UniProtKB">
        <authorList>
            <consortium name="WormBaseParasite"/>
        </authorList>
    </citation>
    <scope>IDENTIFICATION</scope>
</reference>
<dbReference type="InterPro" id="IPR006148">
    <property type="entry name" value="Glc/Gal-6P_isomerase"/>
</dbReference>
<dbReference type="Gene3D" id="3.40.50.1360">
    <property type="match status" value="1"/>
</dbReference>
<dbReference type="GO" id="GO:0005975">
    <property type="term" value="P:carbohydrate metabolic process"/>
    <property type="evidence" value="ECO:0007669"/>
    <property type="project" value="InterPro"/>
</dbReference>
<dbReference type="AlphaFoldDB" id="A0A915IYF6"/>
<dbReference type="PANTHER" id="PTHR11054">
    <property type="entry name" value="6-PHOSPHOGLUCONOLACTONASE"/>
    <property type="match status" value="1"/>
</dbReference>
<dbReference type="InterPro" id="IPR039104">
    <property type="entry name" value="6PGL"/>
</dbReference>
<proteinExistence type="predicted"/>
<evidence type="ECO:0000313" key="3">
    <source>
        <dbReference type="WBParaSite" id="nRc.2.0.1.t18863-RA"/>
    </source>
</evidence>
<name>A0A915IYF6_ROMCU</name>
<dbReference type="WBParaSite" id="nRc.2.0.1.t18863-RA">
    <property type="protein sequence ID" value="nRc.2.0.1.t18863-RA"/>
    <property type="gene ID" value="nRc.2.0.1.g18863"/>
</dbReference>
<dbReference type="PANTHER" id="PTHR11054:SF0">
    <property type="entry name" value="6-PHOSPHOGLUCONOLACTONASE"/>
    <property type="match status" value="1"/>
</dbReference>
<keyword evidence="2" id="KW-1185">Reference proteome</keyword>
<dbReference type="InterPro" id="IPR037171">
    <property type="entry name" value="NagB/RpiA_transferase-like"/>
</dbReference>
<protein>
    <submittedName>
        <fullName evidence="3">Glucosamine/galactosamine-6-phosphate isomerase domain-containing protein</fullName>
    </submittedName>
</protein>
<accession>A0A915IYF6</accession>
<organism evidence="2 3">
    <name type="scientific">Romanomermis culicivorax</name>
    <name type="common">Nematode worm</name>
    <dbReference type="NCBI Taxonomy" id="13658"/>
    <lineage>
        <taxon>Eukaryota</taxon>
        <taxon>Metazoa</taxon>
        <taxon>Ecdysozoa</taxon>
        <taxon>Nematoda</taxon>
        <taxon>Enoplea</taxon>
        <taxon>Dorylaimia</taxon>
        <taxon>Mermithida</taxon>
        <taxon>Mermithoidea</taxon>
        <taxon>Mermithidae</taxon>
        <taxon>Romanomermis</taxon>
    </lineage>
</organism>
<dbReference type="Proteomes" id="UP000887565">
    <property type="component" value="Unplaced"/>
</dbReference>
<dbReference type="Pfam" id="PF01182">
    <property type="entry name" value="Glucosamine_iso"/>
    <property type="match status" value="1"/>
</dbReference>
<dbReference type="SUPFAM" id="SSF100950">
    <property type="entry name" value="NagB/RpiA/CoA transferase-like"/>
    <property type="match status" value="1"/>
</dbReference>